<dbReference type="GO" id="GO:0050446">
    <property type="term" value="F:azobenzene reductase (NADP+) activity"/>
    <property type="evidence" value="ECO:0007669"/>
    <property type="project" value="UniProtKB-EC"/>
</dbReference>
<dbReference type="InterPro" id="IPR029039">
    <property type="entry name" value="Flavoprotein-like_sf"/>
</dbReference>
<evidence type="ECO:0000313" key="3">
    <source>
        <dbReference type="Proteomes" id="UP000271587"/>
    </source>
</evidence>
<accession>A0A3G6IZ22</accession>
<proteinExistence type="predicted"/>
<dbReference type="AlphaFoldDB" id="A0A3G6IZ22"/>
<dbReference type="SUPFAM" id="SSF52218">
    <property type="entry name" value="Flavoproteins"/>
    <property type="match status" value="1"/>
</dbReference>
<dbReference type="Pfam" id="PF03358">
    <property type="entry name" value="FMN_red"/>
    <property type="match status" value="1"/>
</dbReference>
<keyword evidence="2" id="KW-0560">Oxidoreductase</keyword>
<gene>
    <name evidence="2" type="primary">azr</name>
    <name evidence="2" type="ORF">CGERO_03070</name>
</gene>
<evidence type="ECO:0000259" key="1">
    <source>
        <dbReference type="Pfam" id="PF03358"/>
    </source>
</evidence>
<reference evidence="2 3" key="1">
    <citation type="submission" date="2018-11" db="EMBL/GenBank/DDBJ databases">
        <authorList>
            <person name="Kleinhagauer T."/>
            <person name="Glaeser S.P."/>
            <person name="Spergser J."/>
            <person name="Ruckert C."/>
            <person name="Kaempfer P."/>
            <person name="Busse H.-J."/>
        </authorList>
    </citation>
    <scope>NUCLEOTIDE SEQUENCE [LARGE SCALE GENOMIC DNA]</scope>
    <source>
        <strain evidence="2 3">W8</strain>
    </source>
</reference>
<dbReference type="PANTHER" id="PTHR30543">
    <property type="entry name" value="CHROMATE REDUCTASE"/>
    <property type="match status" value="1"/>
</dbReference>
<dbReference type="EC" id="1.7.1.6" evidence="2"/>
<dbReference type="Proteomes" id="UP000271587">
    <property type="component" value="Chromosome"/>
</dbReference>
<dbReference type="KEGG" id="cgk:CGERO_03070"/>
<dbReference type="RefSeq" id="WP_164470249.1">
    <property type="nucleotide sequence ID" value="NZ_CP033897.1"/>
</dbReference>
<dbReference type="InterPro" id="IPR050712">
    <property type="entry name" value="NAD(P)H-dep_reductase"/>
</dbReference>
<dbReference type="Gene3D" id="3.40.50.360">
    <property type="match status" value="1"/>
</dbReference>
<evidence type="ECO:0000313" key="2">
    <source>
        <dbReference type="EMBL" id="AZA10937.1"/>
    </source>
</evidence>
<organism evidence="2 3">
    <name type="scientific">Corynebacterium gerontici</name>
    <dbReference type="NCBI Taxonomy" id="2079234"/>
    <lineage>
        <taxon>Bacteria</taxon>
        <taxon>Bacillati</taxon>
        <taxon>Actinomycetota</taxon>
        <taxon>Actinomycetes</taxon>
        <taxon>Mycobacteriales</taxon>
        <taxon>Corynebacteriaceae</taxon>
        <taxon>Corynebacterium</taxon>
    </lineage>
</organism>
<dbReference type="GO" id="GO:0010181">
    <property type="term" value="F:FMN binding"/>
    <property type="evidence" value="ECO:0007669"/>
    <property type="project" value="TreeGrafter"/>
</dbReference>
<dbReference type="PANTHER" id="PTHR30543:SF21">
    <property type="entry name" value="NAD(P)H-DEPENDENT FMN REDUCTASE LOT6"/>
    <property type="match status" value="1"/>
</dbReference>
<name>A0A3G6IZ22_9CORY</name>
<protein>
    <submittedName>
        <fullName evidence="2">NADPH azoreductase</fullName>
        <ecNumber evidence="2">1.7.1.6</ecNumber>
    </submittedName>
</protein>
<sequence>MNDATTKSIGIYVGSIREGRNAIDVARWAKGLSEGLDAEFELIDLADHILPHIATPKPPAAYEGKYPEAQVREWAELIDSFDGFIFATPEYNASVPGTMKNNFDSIYGEWADKPVGFVAWGGNGGESAVRHWHDIVQRVGMKPVGEDVLLPFREAFKDHKLAATEEQEAAMKALLEAVVKEA</sequence>
<feature type="domain" description="NADPH-dependent FMN reductase-like" evidence="1">
    <location>
        <begin position="9"/>
        <end position="150"/>
    </location>
</feature>
<dbReference type="GO" id="GO:0005829">
    <property type="term" value="C:cytosol"/>
    <property type="evidence" value="ECO:0007669"/>
    <property type="project" value="TreeGrafter"/>
</dbReference>
<dbReference type="InterPro" id="IPR005025">
    <property type="entry name" value="FMN_Rdtase-like_dom"/>
</dbReference>
<keyword evidence="3" id="KW-1185">Reference proteome</keyword>
<dbReference type="EMBL" id="CP033897">
    <property type="protein sequence ID" value="AZA10937.1"/>
    <property type="molecule type" value="Genomic_DNA"/>
</dbReference>